<dbReference type="UniPathway" id="UPA00223">
    <property type="reaction ID" value="UER00717"/>
</dbReference>
<proteinExistence type="inferred from homology"/>
<dbReference type="GO" id="GO:0006099">
    <property type="term" value="P:tricarboxylic acid cycle"/>
    <property type="evidence" value="ECO:0007669"/>
    <property type="project" value="UniProtKB-UniPathway"/>
</dbReference>
<accession>A0A0H5QWS3</accession>
<dbReference type="InterPro" id="IPR016143">
    <property type="entry name" value="Citrate_synth-like_sm_a-sub"/>
</dbReference>
<reference evidence="6" key="1">
    <citation type="submission" date="2015-04" db="EMBL/GenBank/DDBJ databases">
        <title>The genome sequence of the plant pathogenic Rhizarian Plasmodiophora brassicae reveals insights in its biotrophic life cycle and the origin of chitin synthesis.</title>
        <authorList>
            <person name="Schwelm A."/>
            <person name="Fogelqvist J."/>
            <person name="Knaust A."/>
            <person name="Julke S."/>
            <person name="Lilja T."/>
            <person name="Dhandapani V."/>
            <person name="Bonilla-Rosso G."/>
            <person name="Karlsson M."/>
            <person name="Shevchenko A."/>
            <person name="Choi S.R."/>
            <person name="Kim H.G."/>
            <person name="Park J.Y."/>
            <person name="Lim Y.P."/>
            <person name="Ludwig-Muller J."/>
            <person name="Dixelius C."/>
        </authorList>
    </citation>
    <scope>NUCLEOTIDE SEQUENCE</scope>
    <source>
        <tissue evidence="6">Potato root galls</tissue>
    </source>
</reference>
<dbReference type="Gene3D" id="1.10.580.10">
    <property type="entry name" value="Citrate Synthase, domain 1"/>
    <property type="match status" value="1"/>
</dbReference>
<feature type="non-terminal residue" evidence="6">
    <location>
        <position position="1"/>
    </location>
</feature>
<evidence type="ECO:0000256" key="4">
    <source>
        <dbReference type="ARBA" id="ARBA00022679"/>
    </source>
</evidence>
<sequence>LSWDRIPLAVKFIIAPHCITGHARYSLLSPSVIRGSGMTVHGDIDGFLVKNFIKCDADSSRDVESTEVAKLVFPDGKTVELPILKGTNGPPVLDIQSLYSQSGYFTHDPGFMSTSSCVSSITFIDGPAGHLRYRGYDIADLANKCDFMDVTYLLLYGELPDASAKLLHAHLISRHTMVHEKLIQFYNGFKSDAHPMAICVGVVGALSAFYHDYLDVHNPLNRFSSAYRLLAKMPTIAAMAYKYSIGQPFVYPKTGLSYAENLLNMMFSVPSEPYQLNPVLTHALEVWLILHADHEQNASTSTVRIAGSTYANPFACIASGITTLWGSAHGGANQAVLEMLEEIESVDRIPMYMAKAKDKSDTFRLMGFGHRVYRNYDPRAKIMQEICHSVLNELNIKSDPILELARHLEIIALEDEYFVKRQLFPNVDFYSGVMLRAMGIPRTMFTVLFAVARTIGWFVNWKEMMANPLCKIGRPRQLYVGDSHREVPDMEHRKTSAAPSINEEFKKMTLSKMHSFRK</sequence>
<dbReference type="EMBL" id="HACM01005639">
    <property type="protein sequence ID" value="CRZ06081.1"/>
    <property type="molecule type" value="Transcribed_RNA"/>
</dbReference>
<dbReference type="InterPro" id="IPR016142">
    <property type="entry name" value="Citrate_synth-like_lrg_a-sub"/>
</dbReference>
<dbReference type="PANTHER" id="PTHR42871:SF1">
    <property type="entry name" value="CITRATE SYNTHASE"/>
    <property type="match status" value="1"/>
</dbReference>
<dbReference type="AlphaFoldDB" id="A0A0H5QWS3"/>
<evidence type="ECO:0000256" key="1">
    <source>
        <dbReference type="ARBA" id="ARBA00004751"/>
    </source>
</evidence>
<evidence type="ECO:0000256" key="5">
    <source>
        <dbReference type="RuleBase" id="RU000441"/>
    </source>
</evidence>
<keyword evidence="3" id="KW-0816">Tricarboxylic acid cycle</keyword>
<dbReference type="Pfam" id="PF00285">
    <property type="entry name" value="Citrate_synt"/>
    <property type="match status" value="1"/>
</dbReference>
<dbReference type="InterPro" id="IPR002020">
    <property type="entry name" value="Citrate_synthase"/>
</dbReference>
<dbReference type="Gene3D" id="1.10.230.10">
    <property type="entry name" value="Cytochrome P450-Terp, domain 2"/>
    <property type="match status" value="1"/>
</dbReference>
<dbReference type="PANTHER" id="PTHR42871">
    <property type="entry name" value="CITRATE SYNTHASE"/>
    <property type="match status" value="1"/>
</dbReference>
<dbReference type="FunFam" id="1.10.230.10:FF:000002">
    <property type="entry name" value="Citrate synthase"/>
    <property type="match status" value="1"/>
</dbReference>
<evidence type="ECO:0000256" key="2">
    <source>
        <dbReference type="ARBA" id="ARBA00010566"/>
    </source>
</evidence>
<dbReference type="NCBIfam" id="NF004126">
    <property type="entry name" value="PRK05614.1"/>
    <property type="match status" value="1"/>
</dbReference>
<name>A0A0H5QWS3_9EUKA</name>
<dbReference type="InterPro" id="IPR019810">
    <property type="entry name" value="Citrate_synthase_AS"/>
</dbReference>
<dbReference type="GO" id="GO:0005737">
    <property type="term" value="C:cytoplasm"/>
    <property type="evidence" value="ECO:0007669"/>
    <property type="project" value="InterPro"/>
</dbReference>
<dbReference type="NCBIfam" id="TIGR01798">
    <property type="entry name" value="cit_synth_I"/>
    <property type="match status" value="1"/>
</dbReference>
<dbReference type="InterPro" id="IPR036969">
    <property type="entry name" value="Citrate_synthase_sf"/>
</dbReference>
<dbReference type="SUPFAM" id="SSF48256">
    <property type="entry name" value="Citrate synthase"/>
    <property type="match status" value="1"/>
</dbReference>
<comment type="pathway">
    <text evidence="1">Carbohydrate metabolism; tricarboxylic acid cycle; isocitrate from oxaloacetate: step 1/2.</text>
</comment>
<comment type="similarity">
    <text evidence="2 5">Belongs to the citrate synthase family.</text>
</comment>
<protein>
    <recommendedName>
        <fullName evidence="5">Citrate synthase</fullName>
    </recommendedName>
</protein>
<organism evidence="6">
    <name type="scientific">Spongospora subterranea</name>
    <dbReference type="NCBI Taxonomy" id="70186"/>
    <lineage>
        <taxon>Eukaryota</taxon>
        <taxon>Sar</taxon>
        <taxon>Rhizaria</taxon>
        <taxon>Endomyxa</taxon>
        <taxon>Phytomyxea</taxon>
        <taxon>Plasmodiophorida</taxon>
        <taxon>Plasmodiophoridae</taxon>
        <taxon>Spongospora</taxon>
    </lineage>
</organism>
<evidence type="ECO:0000313" key="6">
    <source>
        <dbReference type="EMBL" id="CRZ06081.1"/>
    </source>
</evidence>
<evidence type="ECO:0000256" key="3">
    <source>
        <dbReference type="ARBA" id="ARBA00022532"/>
    </source>
</evidence>
<dbReference type="CDD" id="cd06114">
    <property type="entry name" value="EcCS_like"/>
    <property type="match status" value="1"/>
</dbReference>
<dbReference type="GO" id="GO:0046912">
    <property type="term" value="F:acyltransferase activity, acyl groups converted into alkyl on transfer"/>
    <property type="evidence" value="ECO:0007669"/>
    <property type="project" value="InterPro"/>
</dbReference>
<dbReference type="InterPro" id="IPR010953">
    <property type="entry name" value="Citrate_synthase_typ-I"/>
</dbReference>
<keyword evidence="4 5" id="KW-0808">Transferase</keyword>
<dbReference type="PRINTS" id="PR00143">
    <property type="entry name" value="CITRTSNTHASE"/>
</dbReference>
<dbReference type="PROSITE" id="PS00480">
    <property type="entry name" value="CITRATE_SYNTHASE"/>
    <property type="match status" value="1"/>
</dbReference>
<dbReference type="Gene3D" id="2.20.28.60">
    <property type="match status" value="1"/>
</dbReference>